<comment type="caution">
    <text evidence="2">The sequence shown here is derived from an EMBL/GenBank/DDBJ whole genome shotgun (WGS) entry which is preliminary data.</text>
</comment>
<gene>
    <name evidence="2" type="ORF">HY834_08315</name>
</gene>
<evidence type="ECO:0000313" key="2">
    <source>
        <dbReference type="EMBL" id="MBI4921739.1"/>
    </source>
</evidence>
<sequence>MFENWTRRRAQRRTRHELSQLDAHLLRDMGFNPDDFRDAFDGRRTSLLFTPFRHPKV</sequence>
<evidence type="ECO:0000259" key="1">
    <source>
        <dbReference type="Pfam" id="PF06568"/>
    </source>
</evidence>
<dbReference type="Proteomes" id="UP000782610">
    <property type="component" value="Unassembled WGS sequence"/>
</dbReference>
<reference evidence="2" key="1">
    <citation type="submission" date="2020-07" db="EMBL/GenBank/DDBJ databases">
        <title>Huge and variable diversity of episymbiotic CPR bacteria and DPANN archaea in groundwater ecosystems.</title>
        <authorList>
            <person name="He C.Y."/>
            <person name="Keren R."/>
            <person name="Whittaker M."/>
            <person name="Farag I.F."/>
            <person name="Doudna J."/>
            <person name="Cate J.H.D."/>
            <person name="Banfield J.F."/>
        </authorList>
    </citation>
    <scope>NUCLEOTIDE SEQUENCE</scope>
    <source>
        <strain evidence="2">NC_groundwater_1586_Pr3_B-0.1um_66_15</strain>
    </source>
</reference>
<accession>A0A933NWB9</accession>
<proteinExistence type="predicted"/>
<dbReference type="EMBL" id="JACRAF010000023">
    <property type="protein sequence ID" value="MBI4921739.1"/>
    <property type="molecule type" value="Genomic_DNA"/>
</dbReference>
<dbReference type="Pfam" id="PF06568">
    <property type="entry name" value="YjiS-like"/>
    <property type="match status" value="1"/>
</dbReference>
<dbReference type="InterPro" id="IPR009506">
    <property type="entry name" value="YjiS-like"/>
</dbReference>
<protein>
    <submittedName>
        <fullName evidence="2">DUF1127 domain-containing protein</fullName>
    </submittedName>
</protein>
<feature type="domain" description="YjiS-like" evidence="1">
    <location>
        <begin position="2"/>
        <end position="35"/>
    </location>
</feature>
<dbReference type="AlphaFoldDB" id="A0A933NWB9"/>
<name>A0A933NWB9_9HYPH</name>
<evidence type="ECO:0000313" key="3">
    <source>
        <dbReference type="Proteomes" id="UP000782610"/>
    </source>
</evidence>
<organism evidence="2 3">
    <name type="scientific">Devosia nanyangense</name>
    <dbReference type="NCBI Taxonomy" id="1228055"/>
    <lineage>
        <taxon>Bacteria</taxon>
        <taxon>Pseudomonadati</taxon>
        <taxon>Pseudomonadota</taxon>
        <taxon>Alphaproteobacteria</taxon>
        <taxon>Hyphomicrobiales</taxon>
        <taxon>Devosiaceae</taxon>
        <taxon>Devosia</taxon>
    </lineage>
</organism>